<dbReference type="AlphaFoldDB" id="A0AA87UQ89"/>
<dbReference type="Gene3D" id="3.40.640.10">
    <property type="entry name" value="Type I PLP-dependent aspartate aminotransferase-like (Major domain)"/>
    <property type="match status" value="1"/>
</dbReference>
<evidence type="ECO:0000256" key="7">
    <source>
        <dbReference type="ARBA" id="ARBA00023014"/>
    </source>
</evidence>
<dbReference type="PANTHER" id="PTHR11601">
    <property type="entry name" value="CYSTEINE DESULFURYLASE FAMILY MEMBER"/>
    <property type="match status" value="1"/>
</dbReference>
<evidence type="ECO:0000256" key="4">
    <source>
        <dbReference type="ARBA" id="ARBA00022723"/>
    </source>
</evidence>
<evidence type="ECO:0000256" key="6">
    <source>
        <dbReference type="ARBA" id="ARBA00023004"/>
    </source>
</evidence>
<evidence type="ECO:0000256" key="3">
    <source>
        <dbReference type="ARBA" id="ARBA00022679"/>
    </source>
</evidence>
<evidence type="ECO:0000313" key="10">
    <source>
        <dbReference type="EMBL" id="GEK78736.1"/>
    </source>
</evidence>
<evidence type="ECO:0000313" key="11">
    <source>
        <dbReference type="Proteomes" id="UP000321749"/>
    </source>
</evidence>
<dbReference type="Proteomes" id="UP000321749">
    <property type="component" value="Unassembled WGS sequence"/>
</dbReference>
<keyword evidence="4" id="KW-0479">Metal-binding</keyword>
<comment type="cofactor">
    <cofactor evidence="1">
        <name>pyridoxal 5'-phosphate</name>
        <dbReference type="ChEBI" id="CHEBI:597326"/>
    </cofactor>
</comment>
<sequence>MRLFDHAAATPMRESVREALAAAEPLANPASTHREGQRARAVLEDARERLAATLGAHPTEVILTSGGTESINLALKGAWWAARERAGAGQQPGAIVVPVAEHHATLDAVEWLERQGAQLRWVGVDAHAVTDHEAFAAALAGEPAASVAGASGGTASMAPASVATMLVASNELGSLQPIEPVADASARAGVPLHLDAVGAFGHLPLRFADTGASLMSVASHKLGGPHGVGALVVRRDARLHALHHGGGQQRGLRSGTQDALGASLFALAAEEAMAELAGESARLRELTGAILAAVAPLPGVRVLAAEQRLPHIAHLVVEGAQGESLQFLLDEAGFAVSNGSACSAGVARESHVVRACGVTGAAPLRLSLGRTTTRADVDALIGALPAAIGRARAL</sequence>
<dbReference type="Gene3D" id="3.90.1150.10">
    <property type="entry name" value="Aspartate Aminotransferase, domain 1"/>
    <property type="match status" value="1"/>
</dbReference>
<comment type="caution">
    <text evidence="10">The sequence shown here is derived from an EMBL/GenBank/DDBJ whole genome shotgun (WGS) entry which is preliminary data.</text>
</comment>
<keyword evidence="11" id="KW-1185">Reference proteome</keyword>
<keyword evidence="7" id="KW-0411">Iron-sulfur</keyword>
<dbReference type="InterPro" id="IPR016454">
    <property type="entry name" value="Cysteine_dSase"/>
</dbReference>
<dbReference type="InterPro" id="IPR015424">
    <property type="entry name" value="PyrdxlP-dep_Trfase"/>
</dbReference>
<evidence type="ECO:0000256" key="1">
    <source>
        <dbReference type="ARBA" id="ARBA00001933"/>
    </source>
</evidence>
<evidence type="ECO:0000259" key="9">
    <source>
        <dbReference type="Pfam" id="PF00266"/>
    </source>
</evidence>
<dbReference type="GO" id="GO:0046872">
    <property type="term" value="F:metal ion binding"/>
    <property type="evidence" value="ECO:0007669"/>
    <property type="project" value="UniProtKB-KW"/>
</dbReference>
<dbReference type="InterPro" id="IPR015421">
    <property type="entry name" value="PyrdxlP-dep_Trfase_major"/>
</dbReference>
<proteinExistence type="inferred from homology"/>
<feature type="domain" description="Aminotransferase class V" evidence="9">
    <location>
        <begin position="4"/>
        <end position="380"/>
    </location>
</feature>
<keyword evidence="3" id="KW-0808">Transferase</keyword>
<dbReference type="GO" id="GO:0051536">
    <property type="term" value="F:iron-sulfur cluster binding"/>
    <property type="evidence" value="ECO:0007669"/>
    <property type="project" value="UniProtKB-KW"/>
</dbReference>
<dbReference type="SUPFAM" id="SSF53383">
    <property type="entry name" value="PLP-dependent transferases"/>
    <property type="match status" value="1"/>
</dbReference>
<reference evidence="10 11" key="1">
    <citation type="submission" date="2019-07" db="EMBL/GenBank/DDBJ databases">
        <title>Whole genome shotgun sequence of Agrococcus baldri NBRC 103055.</title>
        <authorList>
            <person name="Hosoyama A."/>
            <person name="Uohara A."/>
            <person name="Ohji S."/>
            <person name="Ichikawa N."/>
        </authorList>
    </citation>
    <scope>NUCLEOTIDE SEQUENCE [LARGE SCALE GENOMIC DNA]</scope>
    <source>
        <strain evidence="10 11">NBRC 103055</strain>
    </source>
</reference>
<gene>
    <name evidence="10" type="ORF">ABA31_00870</name>
</gene>
<organism evidence="10 11">
    <name type="scientific">Agrococcus baldri</name>
    <dbReference type="NCBI Taxonomy" id="153730"/>
    <lineage>
        <taxon>Bacteria</taxon>
        <taxon>Bacillati</taxon>
        <taxon>Actinomycetota</taxon>
        <taxon>Actinomycetes</taxon>
        <taxon>Micrococcales</taxon>
        <taxon>Microbacteriaceae</taxon>
        <taxon>Agrococcus</taxon>
    </lineage>
</organism>
<comment type="catalytic activity">
    <reaction evidence="8">
        <text>(sulfur carrier)-H + L-cysteine = (sulfur carrier)-SH + L-alanine</text>
        <dbReference type="Rhea" id="RHEA:43892"/>
        <dbReference type="Rhea" id="RHEA-COMP:14737"/>
        <dbReference type="Rhea" id="RHEA-COMP:14739"/>
        <dbReference type="ChEBI" id="CHEBI:29917"/>
        <dbReference type="ChEBI" id="CHEBI:35235"/>
        <dbReference type="ChEBI" id="CHEBI:57972"/>
        <dbReference type="ChEBI" id="CHEBI:64428"/>
        <dbReference type="EC" id="2.8.1.7"/>
    </reaction>
</comment>
<name>A0AA87UQ89_9MICO</name>
<dbReference type="PANTHER" id="PTHR11601:SF34">
    <property type="entry name" value="CYSTEINE DESULFURASE"/>
    <property type="match status" value="1"/>
</dbReference>
<protein>
    <submittedName>
        <fullName evidence="10">Cysteine desulfurase</fullName>
    </submittedName>
</protein>
<dbReference type="PIRSF" id="PIRSF005572">
    <property type="entry name" value="NifS"/>
    <property type="match status" value="1"/>
</dbReference>
<dbReference type="RefSeq" id="WP_146792144.1">
    <property type="nucleotide sequence ID" value="NZ_BJUU01000001.1"/>
</dbReference>
<dbReference type="Pfam" id="PF00266">
    <property type="entry name" value="Aminotran_5"/>
    <property type="match status" value="1"/>
</dbReference>
<dbReference type="Gene3D" id="1.10.260.50">
    <property type="match status" value="1"/>
</dbReference>
<evidence type="ECO:0000256" key="8">
    <source>
        <dbReference type="ARBA" id="ARBA00050776"/>
    </source>
</evidence>
<evidence type="ECO:0000256" key="2">
    <source>
        <dbReference type="ARBA" id="ARBA00006490"/>
    </source>
</evidence>
<dbReference type="InterPro" id="IPR000192">
    <property type="entry name" value="Aminotrans_V_dom"/>
</dbReference>
<dbReference type="GO" id="GO:0031071">
    <property type="term" value="F:cysteine desulfurase activity"/>
    <property type="evidence" value="ECO:0007669"/>
    <property type="project" value="UniProtKB-EC"/>
</dbReference>
<accession>A0AA87UQ89</accession>
<keyword evidence="6" id="KW-0408">Iron</keyword>
<evidence type="ECO:0000256" key="5">
    <source>
        <dbReference type="ARBA" id="ARBA00022898"/>
    </source>
</evidence>
<keyword evidence="5" id="KW-0663">Pyridoxal phosphate</keyword>
<dbReference type="InterPro" id="IPR015422">
    <property type="entry name" value="PyrdxlP-dep_Trfase_small"/>
</dbReference>
<dbReference type="EMBL" id="BJUU01000001">
    <property type="protein sequence ID" value="GEK78736.1"/>
    <property type="molecule type" value="Genomic_DNA"/>
</dbReference>
<comment type="similarity">
    <text evidence="2">Belongs to the class-V pyridoxal-phosphate-dependent aminotransferase family. NifS/IscS subfamily.</text>
</comment>